<reference evidence="2" key="1">
    <citation type="submission" date="2020-05" db="EMBL/GenBank/DDBJ databases">
        <authorList>
            <person name="Chiriac C."/>
            <person name="Salcher M."/>
            <person name="Ghai R."/>
            <person name="Kavagutti S V."/>
        </authorList>
    </citation>
    <scope>NUCLEOTIDE SEQUENCE</scope>
</reference>
<accession>A0A6J6G2I5</accession>
<gene>
    <name evidence="2" type="ORF">UFOPK1775_00857</name>
</gene>
<sequence>MATKHRMLRESPSSLADAQPPLAHEVQPSVRVITIALKTLHQMLFVLAIFRRCRDLPDCGFVRWLAEVMDNFVKIKFALA</sequence>
<dbReference type="AlphaFoldDB" id="A0A6J6G2I5"/>
<feature type="region of interest" description="Disordered" evidence="1">
    <location>
        <begin position="1"/>
        <end position="20"/>
    </location>
</feature>
<organism evidence="2">
    <name type="scientific">freshwater metagenome</name>
    <dbReference type="NCBI Taxonomy" id="449393"/>
    <lineage>
        <taxon>unclassified sequences</taxon>
        <taxon>metagenomes</taxon>
        <taxon>ecological metagenomes</taxon>
    </lineage>
</organism>
<dbReference type="EMBL" id="CAEZUB010000121">
    <property type="protein sequence ID" value="CAB4595416.1"/>
    <property type="molecule type" value="Genomic_DNA"/>
</dbReference>
<proteinExistence type="predicted"/>
<name>A0A6J6G2I5_9ZZZZ</name>
<evidence type="ECO:0000256" key="1">
    <source>
        <dbReference type="SAM" id="MobiDB-lite"/>
    </source>
</evidence>
<evidence type="ECO:0000313" key="2">
    <source>
        <dbReference type="EMBL" id="CAB4595416.1"/>
    </source>
</evidence>
<protein>
    <submittedName>
        <fullName evidence="2">Unannotated protein</fullName>
    </submittedName>
</protein>